<comment type="caution">
    <text evidence="3">The sequence shown here is derived from an EMBL/GenBank/DDBJ whole genome shotgun (WGS) entry which is preliminary data.</text>
</comment>
<feature type="signal peptide" evidence="2">
    <location>
        <begin position="1"/>
        <end position="26"/>
    </location>
</feature>
<accession>A0A229FXU9</accession>
<sequence>MNIITKNLIRLCSSLLFFTVGSLAYAGPGHDHGEEKTAVHSTIKKPKFYMESELYEVVGTIDGKNIVIFIDDYLTNRKVSEAELTLNVDDQAIKLVKAVNDTYQGNLSSPVGKKSLSITLSVKDKDVDDILITTYDPTDHDVLKIFRWWYWSLWLISSMTLIAMLFIGFREKQRLITAYKKLINFIKERK</sequence>
<feature type="chain" id="PRO_5012646768" evidence="2">
    <location>
        <begin position="27"/>
        <end position="190"/>
    </location>
</feature>
<keyword evidence="1" id="KW-1133">Transmembrane helix</keyword>
<dbReference type="Proteomes" id="UP000215188">
    <property type="component" value="Unassembled WGS sequence"/>
</dbReference>
<keyword evidence="1" id="KW-0472">Membrane</keyword>
<proteinExistence type="predicted"/>
<reference evidence="3 4" key="1">
    <citation type="submission" date="2017-06" db="EMBL/GenBank/DDBJ databases">
        <title>Reclassification of a Polynucleobacter cosmopolitanus strain isolated from tropical Lake Victoria as Polynucleobacter victoriensis comb. nov.</title>
        <authorList>
            <person name="Hahn M.W."/>
        </authorList>
    </citation>
    <scope>NUCLEOTIDE SEQUENCE [LARGE SCALE GENOMIC DNA]</scope>
    <source>
        <strain evidence="3 4">MWH-MoIso2</strain>
    </source>
</reference>
<evidence type="ECO:0000313" key="4">
    <source>
        <dbReference type="Proteomes" id="UP000215188"/>
    </source>
</evidence>
<evidence type="ECO:0000313" key="3">
    <source>
        <dbReference type="EMBL" id="OXL16269.1"/>
    </source>
</evidence>
<dbReference type="OrthoDB" id="6881973at2"/>
<feature type="transmembrane region" description="Helical" evidence="1">
    <location>
        <begin position="148"/>
        <end position="169"/>
    </location>
</feature>
<keyword evidence="4" id="KW-1185">Reference proteome</keyword>
<dbReference type="RefSeq" id="WP_089515295.1">
    <property type="nucleotide sequence ID" value="NZ_NJGG01000001.1"/>
</dbReference>
<evidence type="ECO:0000256" key="1">
    <source>
        <dbReference type="SAM" id="Phobius"/>
    </source>
</evidence>
<gene>
    <name evidence="3" type="ORF">AOC33_04135</name>
</gene>
<keyword evidence="1" id="KW-0812">Transmembrane</keyword>
<evidence type="ECO:0000256" key="2">
    <source>
        <dbReference type="SAM" id="SignalP"/>
    </source>
</evidence>
<organism evidence="3 4">
    <name type="scientific">Polynucleobacter cosmopolitanus</name>
    <dbReference type="NCBI Taxonomy" id="351345"/>
    <lineage>
        <taxon>Bacteria</taxon>
        <taxon>Pseudomonadati</taxon>
        <taxon>Pseudomonadota</taxon>
        <taxon>Betaproteobacteria</taxon>
        <taxon>Burkholderiales</taxon>
        <taxon>Burkholderiaceae</taxon>
        <taxon>Polynucleobacter</taxon>
    </lineage>
</organism>
<protein>
    <submittedName>
        <fullName evidence="3">Uncharacterized protein</fullName>
    </submittedName>
</protein>
<dbReference type="AlphaFoldDB" id="A0A229FXU9"/>
<name>A0A229FXU9_9BURK</name>
<dbReference type="EMBL" id="NJGG01000001">
    <property type="protein sequence ID" value="OXL16269.1"/>
    <property type="molecule type" value="Genomic_DNA"/>
</dbReference>
<keyword evidence="2" id="KW-0732">Signal</keyword>